<dbReference type="EC" id="7.1.1.9" evidence="4"/>
<evidence type="ECO:0000259" key="22">
    <source>
        <dbReference type="PROSITE" id="PS51007"/>
    </source>
</evidence>
<dbReference type="EMBL" id="VORX01000001">
    <property type="protein sequence ID" value="TXE10649.1"/>
    <property type="molecule type" value="Genomic_DNA"/>
</dbReference>
<feature type="binding site" description="axial binding residue" evidence="18">
    <location>
        <position position="344"/>
    </location>
    <ligand>
        <name>heme b</name>
        <dbReference type="ChEBI" id="CHEBI:60344"/>
        <label>2; high-spin</label>
    </ligand>
    <ligandPart>
        <name>Fe</name>
        <dbReference type="ChEBI" id="CHEBI:18248"/>
    </ligandPart>
</feature>
<keyword evidence="9 19" id="KW-0812">Transmembrane</keyword>
<evidence type="ECO:0000259" key="21">
    <source>
        <dbReference type="PROSITE" id="PS50855"/>
    </source>
</evidence>
<evidence type="ECO:0000256" key="13">
    <source>
        <dbReference type="ARBA" id="ARBA00022989"/>
    </source>
</evidence>
<comment type="pathway">
    <text evidence="3">Energy metabolism; oxidative phosphorylation.</text>
</comment>
<dbReference type="SUPFAM" id="SSF46626">
    <property type="entry name" value="Cytochrome c"/>
    <property type="match status" value="1"/>
</dbReference>
<keyword evidence="8 19" id="KW-0679">Respiratory chain</keyword>
<dbReference type="PANTHER" id="PTHR10422:SF29">
    <property type="entry name" value="CYTOCHROME C OXIDASE SUBUNIT 1 HOMOLOG, BACTEROID"/>
    <property type="match status" value="1"/>
</dbReference>
<comment type="cofactor">
    <cofactor evidence="18">
        <name>heme</name>
        <dbReference type="ChEBI" id="CHEBI:30413"/>
    </cofactor>
    <text evidence="18">Binds 2 heme groups per subunit, denoted as high- and low-spin.</text>
</comment>
<evidence type="ECO:0000313" key="24">
    <source>
        <dbReference type="Proteomes" id="UP000321734"/>
    </source>
</evidence>
<evidence type="ECO:0000256" key="17">
    <source>
        <dbReference type="ARBA" id="ARBA00047816"/>
    </source>
</evidence>
<feature type="binding site" evidence="18">
    <location>
        <position position="257"/>
    </location>
    <ligand>
        <name>Cu cation</name>
        <dbReference type="ChEBI" id="CHEBI:23378"/>
        <label>B</label>
    </ligand>
</feature>
<feature type="transmembrane region" description="Helical" evidence="20">
    <location>
        <begin position="16"/>
        <end position="40"/>
    </location>
</feature>
<evidence type="ECO:0000256" key="8">
    <source>
        <dbReference type="ARBA" id="ARBA00022660"/>
    </source>
</evidence>
<keyword evidence="13 20" id="KW-1133">Transmembrane helix</keyword>
<sequence length="727" mass="82748">METQQFYYDNKIVKKFLYATMFWGVIGMLVGLLLAFLFLFPNLTDGVSWLSFGRLRPLHTNAVIFAFVGNAIFAGIYYSSQRLLKARMFSDALSNFNFWGWQLIIVGAAITLPLGFSSSKEYAELEWPFDIAIAVVWVAFGWNLIGTILRRRQRHLYVAIWFYIATFVTVAVLHIFNSLAIPVSAFKSYSVYAGVQDALVQWWYGHNAVAFFLTTPFLGLMYYFVPKAANRPVYSYRLSIIHFWSLIFIYIWAGPHHLLYTALPEWAQNLGVAFSIMLLMPSWGGMINGLLTLRGAWDKVRTDPVLKFMVVALTGYGMATFEGPMLSLKNVNAIAHYTDWIIAHVHVGALAWNGFLTFGMIYWLIPRMTKSKLYSIGLANVHFWIGTLGIIMYALPLYVAGFIQASMWKQFNPDGTLVYGNFLETVTEIMPMYWMRAIGGTLFITGMLIMCYNVIQTIRKGSEVTDELAEATALQRVSKSRVAGEHWHSWLERRPIQLTIGATIAILIGGIIQIVPTIMIKSNIPTITSVKPYTPLELEGRDLYIREGCVGCHSQMIRPFRDEVERYGEFSKAGEFVYDHPFLWGSKRTGPDLHRIGGKYSDNWHFNHMYDPQSTSSGSIMPAYKWMITTELDKSNTETKMQAMVNLGVPYTDEEIANAQQHMADQGEQIEKNLYSDPDFVASYETDKNSSGADFVEMRDREIVALIAYLQRLGTDIKIQDLETTQN</sequence>
<evidence type="ECO:0000256" key="18">
    <source>
        <dbReference type="PIRSR" id="PIRSR604677-50"/>
    </source>
</evidence>
<evidence type="ECO:0000256" key="19">
    <source>
        <dbReference type="RuleBase" id="RU000370"/>
    </source>
</evidence>
<name>A0A5C7ASQ1_9FLAO</name>
<dbReference type="GO" id="GO:0020037">
    <property type="term" value="F:heme binding"/>
    <property type="evidence" value="ECO:0007669"/>
    <property type="project" value="InterPro"/>
</dbReference>
<reference evidence="23 24" key="1">
    <citation type="submission" date="2019-08" db="EMBL/GenBank/DDBJ databases">
        <title>Genome sequence of Gelidibacter salicanalis IC162T.</title>
        <authorList>
            <person name="Bowman J.P."/>
        </authorList>
    </citation>
    <scope>NUCLEOTIDE SEQUENCE [LARGE SCALE GENOMIC DNA]</scope>
    <source>
        <strain evidence="23 24">IC162</strain>
    </source>
</reference>
<dbReference type="InterPro" id="IPR000883">
    <property type="entry name" value="Cyt_C_Oxase_1"/>
</dbReference>
<dbReference type="InterPro" id="IPR009056">
    <property type="entry name" value="Cyt_c-like_dom"/>
</dbReference>
<feature type="transmembrane region" description="Helical" evidence="20">
    <location>
        <begin position="498"/>
        <end position="519"/>
    </location>
</feature>
<dbReference type="Gene3D" id="1.10.760.10">
    <property type="entry name" value="Cytochrome c-like domain"/>
    <property type="match status" value="1"/>
</dbReference>
<keyword evidence="11" id="KW-1278">Translocase</keyword>
<evidence type="ECO:0000256" key="11">
    <source>
        <dbReference type="ARBA" id="ARBA00022967"/>
    </source>
</evidence>
<comment type="similarity">
    <text evidence="19">Belongs to the heme-copper respiratory oxidase family.</text>
</comment>
<comment type="caution">
    <text evidence="23">The sequence shown here is derived from an EMBL/GenBank/DDBJ whole genome shotgun (WGS) entry which is preliminary data.</text>
</comment>
<dbReference type="NCBIfam" id="TIGR00781">
    <property type="entry name" value="ccoO"/>
    <property type="match status" value="1"/>
</dbReference>
<evidence type="ECO:0000256" key="1">
    <source>
        <dbReference type="ARBA" id="ARBA00001970"/>
    </source>
</evidence>
<dbReference type="OrthoDB" id="9806838at2"/>
<feature type="binding site" evidence="18">
    <location>
        <position position="256"/>
    </location>
    <ligand>
        <name>Cu cation</name>
        <dbReference type="ChEBI" id="CHEBI:23378"/>
        <label>B</label>
    </ligand>
</feature>
<dbReference type="GO" id="GO:0016491">
    <property type="term" value="F:oxidoreductase activity"/>
    <property type="evidence" value="ECO:0007669"/>
    <property type="project" value="UniProtKB-KW"/>
</dbReference>
<dbReference type="Proteomes" id="UP000321734">
    <property type="component" value="Unassembled WGS sequence"/>
</dbReference>
<keyword evidence="16 20" id="KW-0472">Membrane</keyword>
<evidence type="ECO:0000256" key="10">
    <source>
        <dbReference type="ARBA" id="ARBA00022723"/>
    </source>
</evidence>
<evidence type="ECO:0000256" key="7">
    <source>
        <dbReference type="ARBA" id="ARBA00022617"/>
    </source>
</evidence>
<feature type="transmembrane region" description="Helical" evidence="20">
    <location>
        <begin position="98"/>
        <end position="116"/>
    </location>
</feature>
<dbReference type="InterPro" id="IPR036909">
    <property type="entry name" value="Cyt_c-like_dom_sf"/>
</dbReference>
<evidence type="ECO:0000256" key="4">
    <source>
        <dbReference type="ARBA" id="ARBA00012949"/>
    </source>
</evidence>
<keyword evidence="6" id="KW-1003">Cell membrane</keyword>
<evidence type="ECO:0000256" key="12">
    <source>
        <dbReference type="ARBA" id="ARBA00022982"/>
    </source>
</evidence>
<keyword evidence="7 18" id="KW-0349">Heme</keyword>
<feature type="transmembrane region" description="Helical" evidence="20">
    <location>
        <begin position="305"/>
        <end position="321"/>
    </location>
</feature>
<keyword evidence="5 19" id="KW-0813">Transport</keyword>
<dbReference type="Pfam" id="PF02433">
    <property type="entry name" value="FixO"/>
    <property type="match status" value="1"/>
</dbReference>
<dbReference type="PROSITE" id="PS51007">
    <property type="entry name" value="CYTC"/>
    <property type="match status" value="1"/>
</dbReference>
<evidence type="ECO:0000256" key="9">
    <source>
        <dbReference type="ARBA" id="ARBA00022692"/>
    </source>
</evidence>
<dbReference type="GO" id="GO:0004129">
    <property type="term" value="F:cytochrome-c oxidase activity"/>
    <property type="evidence" value="ECO:0007669"/>
    <property type="project" value="UniProtKB-EC"/>
</dbReference>
<organism evidence="23 24">
    <name type="scientific">Gelidibacter salicanalis</name>
    <dbReference type="NCBI Taxonomy" id="291193"/>
    <lineage>
        <taxon>Bacteria</taxon>
        <taxon>Pseudomonadati</taxon>
        <taxon>Bacteroidota</taxon>
        <taxon>Flavobacteriia</taxon>
        <taxon>Flavobacteriales</taxon>
        <taxon>Flavobacteriaceae</taxon>
        <taxon>Gelidibacter</taxon>
    </lineage>
</organism>
<feature type="transmembrane region" description="Helical" evidence="20">
    <location>
        <begin position="203"/>
        <end position="224"/>
    </location>
</feature>
<dbReference type="GO" id="GO:0046872">
    <property type="term" value="F:metal ion binding"/>
    <property type="evidence" value="ECO:0007669"/>
    <property type="project" value="UniProtKB-KW"/>
</dbReference>
<keyword evidence="15" id="KW-0186">Copper</keyword>
<evidence type="ECO:0000256" key="6">
    <source>
        <dbReference type="ARBA" id="ARBA00022475"/>
    </source>
</evidence>
<keyword evidence="14 18" id="KW-0408">Iron</keyword>
<feature type="transmembrane region" description="Helical" evidence="20">
    <location>
        <begin position="236"/>
        <end position="253"/>
    </location>
</feature>
<dbReference type="NCBIfam" id="NF011053">
    <property type="entry name" value="PRK14485.1"/>
    <property type="match status" value="1"/>
</dbReference>
<dbReference type="NCBIfam" id="TIGR00780">
    <property type="entry name" value="ccoN"/>
    <property type="match status" value="1"/>
</dbReference>
<dbReference type="GO" id="GO:0015990">
    <property type="term" value="P:electron transport coupled proton transport"/>
    <property type="evidence" value="ECO:0007669"/>
    <property type="project" value="TreeGrafter"/>
</dbReference>
<dbReference type="SUPFAM" id="SSF81442">
    <property type="entry name" value="Cytochrome c oxidase subunit I-like"/>
    <property type="match status" value="1"/>
</dbReference>
<dbReference type="PANTHER" id="PTHR10422">
    <property type="entry name" value="CYTOCHROME C OXIDASE SUBUNIT 1"/>
    <property type="match status" value="1"/>
</dbReference>
<dbReference type="InterPro" id="IPR023615">
    <property type="entry name" value="Cyt_c_Oxase_su1_BS"/>
</dbReference>
<feature type="transmembrane region" description="Helical" evidence="20">
    <location>
        <begin position="60"/>
        <end position="78"/>
    </location>
</feature>
<feature type="transmembrane region" description="Helical" evidence="20">
    <location>
        <begin position="377"/>
        <end position="403"/>
    </location>
</feature>
<evidence type="ECO:0000313" key="23">
    <source>
        <dbReference type="EMBL" id="TXE10649.1"/>
    </source>
</evidence>
<evidence type="ECO:0000256" key="5">
    <source>
        <dbReference type="ARBA" id="ARBA00022448"/>
    </source>
</evidence>
<dbReference type="InterPro" id="IPR004677">
    <property type="entry name" value="Cyt_c_oxidase_cbb3_su1"/>
</dbReference>
<dbReference type="NCBIfam" id="NF011055">
    <property type="entry name" value="PRK14487.1"/>
    <property type="match status" value="1"/>
</dbReference>
<proteinExistence type="inferred from homology"/>
<feature type="transmembrane region" description="Helical" evidence="20">
    <location>
        <begin position="273"/>
        <end position="293"/>
    </location>
</feature>
<comment type="cofactor">
    <cofactor evidence="1">
        <name>heme b</name>
        <dbReference type="ChEBI" id="CHEBI:60344"/>
    </cofactor>
</comment>
<dbReference type="Gene3D" id="1.20.210.10">
    <property type="entry name" value="Cytochrome c oxidase-like, subunit I domain"/>
    <property type="match status" value="1"/>
</dbReference>
<evidence type="ECO:0000256" key="2">
    <source>
        <dbReference type="ARBA" id="ARBA00004651"/>
    </source>
</evidence>
<gene>
    <name evidence="23" type="primary">ccoN</name>
    <name evidence="23" type="ORF">ES711_01710</name>
</gene>
<protein>
    <recommendedName>
        <fullName evidence="4">cytochrome-c oxidase</fullName>
        <ecNumber evidence="4">7.1.1.9</ecNumber>
    </recommendedName>
</protein>
<dbReference type="InterPro" id="IPR023616">
    <property type="entry name" value="Cyt_c_oxase-like_su1_dom"/>
</dbReference>
<feature type="transmembrane region" description="Helical" evidence="20">
    <location>
        <begin position="156"/>
        <end position="183"/>
    </location>
</feature>
<dbReference type="GO" id="GO:0022904">
    <property type="term" value="P:respiratory electron transport chain"/>
    <property type="evidence" value="ECO:0007669"/>
    <property type="project" value="TreeGrafter"/>
</dbReference>
<dbReference type="GO" id="GO:0009060">
    <property type="term" value="P:aerobic respiration"/>
    <property type="evidence" value="ECO:0007669"/>
    <property type="project" value="InterPro"/>
</dbReference>
<feature type="transmembrane region" description="Helical" evidence="20">
    <location>
        <begin position="128"/>
        <end position="149"/>
    </location>
</feature>
<evidence type="ECO:0000256" key="20">
    <source>
        <dbReference type="SAM" id="Phobius"/>
    </source>
</evidence>
<feature type="binding site" evidence="18">
    <location>
        <position position="206"/>
    </location>
    <ligand>
        <name>Cu cation</name>
        <dbReference type="ChEBI" id="CHEBI:23378"/>
        <label>B</label>
    </ligand>
</feature>
<comment type="catalytic activity">
    <reaction evidence="17">
        <text>4 Fe(II)-[cytochrome c] + O2 + 8 H(+)(in) = 4 Fe(III)-[cytochrome c] + 2 H2O + 4 H(+)(out)</text>
        <dbReference type="Rhea" id="RHEA:11436"/>
        <dbReference type="Rhea" id="RHEA-COMP:10350"/>
        <dbReference type="Rhea" id="RHEA-COMP:14399"/>
        <dbReference type="ChEBI" id="CHEBI:15377"/>
        <dbReference type="ChEBI" id="CHEBI:15378"/>
        <dbReference type="ChEBI" id="CHEBI:15379"/>
        <dbReference type="ChEBI" id="CHEBI:29033"/>
        <dbReference type="ChEBI" id="CHEBI:29034"/>
        <dbReference type="EC" id="7.1.1.9"/>
    </reaction>
</comment>
<feature type="domain" description="Cytochrome oxidase subunit I profile" evidence="21">
    <location>
        <begin position="1"/>
        <end position="475"/>
    </location>
</feature>
<evidence type="ECO:0000256" key="3">
    <source>
        <dbReference type="ARBA" id="ARBA00004673"/>
    </source>
</evidence>
<dbReference type="PROSITE" id="PS50855">
    <property type="entry name" value="COX1"/>
    <property type="match status" value="1"/>
</dbReference>
<dbReference type="RefSeq" id="WP_146889053.1">
    <property type="nucleotide sequence ID" value="NZ_VORX01000001.1"/>
</dbReference>
<feature type="transmembrane region" description="Helical" evidence="20">
    <location>
        <begin position="341"/>
        <end position="365"/>
    </location>
</feature>
<dbReference type="AlphaFoldDB" id="A0A5C7ASQ1"/>
<keyword evidence="10 18" id="KW-0479">Metal-binding</keyword>
<dbReference type="PROSITE" id="PS00077">
    <property type="entry name" value="COX1_CUB"/>
    <property type="match status" value="1"/>
</dbReference>
<evidence type="ECO:0000256" key="14">
    <source>
        <dbReference type="ARBA" id="ARBA00023004"/>
    </source>
</evidence>
<dbReference type="Pfam" id="PF00115">
    <property type="entry name" value="COX1"/>
    <property type="match status" value="1"/>
</dbReference>
<comment type="subcellular location">
    <subcellularLocation>
        <location evidence="2">Cell membrane</location>
        <topology evidence="2">Multi-pass membrane protein</topology>
    </subcellularLocation>
</comment>
<evidence type="ECO:0000256" key="15">
    <source>
        <dbReference type="ARBA" id="ARBA00023008"/>
    </source>
</evidence>
<keyword evidence="12 19" id="KW-0249">Electron transport</keyword>
<dbReference type="GO" id="GO:0005886">
    <property type="term" value="C:plasma membrane"/>
    <property type="evidence" value="ECO:0007669"/>
    <property type="project" value="UniProtKB-SubCell"/>
</dbReference>
<feature type="domain" description="Cytochrome c" evidence="22">
    <location>
        <begin position="535"/>
        <end position="714"/>
    </location>
</feature>
<feature type="transmembrane region" description="Helical" evidence="20">
    <location>
        <begin position="433"/>
        <end position="455"/>
    </location>
</feature>
<feature type="binding site" description="axial binding residue" evidence="18">
    <location>
        <position position="59"/>
    </location>
    <ligand>
        <name>heme b</name>
        <dbReference type="ChEBI" id="CHEBI:60344"/>
        <label>1; low-spin</label>
    </ligand>
    <ligandPart>
        <name>Fe</name>
        <dbReference type="ChEBI" id="CHEBI:18248"/>
    </ligandPart>
</feature>
<keyword evidence="23" id="KW-0560">Oxidoreductase</keyword>
<feature type="binding site" description="axial binding residue" evidence="18">
    <location>
        <position position="346"/>
    </location>
    <ligand>
        <name>heme b</name>
        <dbReference type="ChEBI" id="CHEBI:60344"/>
        <label>1; low-spin</label>
    </ligand>
    <ligandPart>
        <name>Fe</name>
        <dbReference type="ChEBI" id="CHEBI:18248"/>
    </ligandPart>
</feature>
<keyword evidence="24" id="KW-1185">Reference proteome</keyword>
<comment type="cofactor">
    <cofactor evidence="18">
        <name>Cu(2+)</name>
        <dbReference type="ChEBI" id="CHEBI:29036"/>
    </cofactor>
    <text evidence="18">Binds 1 copper ion per subunit, denoted as copper B.</text>
</comment>
<evidence type="ECO:0000256" key="16">
    <source>
        <dbReference type="ARBA" id="ARBA00023136"/>
    </source>
</evidence>
<accession>A0A5C7ASQ1</accession>
<dbReference type="InterPro" id="IPR036927">
    <property type="entry name" value="Cyt_c_oxase-like_su1_sf"/>
</dbReference>
<dbReference type="InterPro" id="IPR003468">
    <property type="entry name" value="Cyt_c_oxidase_monohaem-su/FixO"/>
</dbReference>